<dbReference type="OrthoDB" id="6165073at2"/>
<keyword evidence="2" id="KW-1185">Reference proteome</keyword>
<dbReference type="EMBL" id="CP041186">
    <property type="protein sequence ID" value="QDG52405.1"/>
    <property type="molecule type" value="Genomic_DNA"/>
</dbReference>
<organism evidence="1 2">
    <name type="scientific">Persicimonas caeni</name>
    <dbReference type="NCBI Taxonomy" id="2292766"/>
    <lineage>
        <taxon>Bacteria</taxon>
        <taxon>Deltaproteobacteria</taxon>
        <taxon>Bradymonadales</taxon>
        <taxon>Bradymonadaceae</taxon>
        <taxon>Persicimonas</taxon>
    </lineage>
</organism>
<evidence type="ECO:0000313" key="2">
    <source>
        <dbReference type="Proteomes" id="UP000315995"/>
    </source>
</evidence>
<dbReference type="Proteomes" id="UP000315995">
    <property type="component" value="Chromosome"/>
</dbReference>
<dbReference type="AlphaFoldDB" id="A0A4Y6PXC5"/>
<accession>A0A4Y6PXC5</accession>
<evidence type="ECO:0000313" key="1">
    <source>
        <dbReference type="EMBL" id="QDG52405.1"/>
    </source>
</evidence>
<proteinExistence type="predicted"/>
<reference evidence="1 2" key="1">
    <citation type="submission" date="2019-06" db="EMBL/GenBank/DDBJ databases">
        <title>Persicimonas caeni gen. nov., sp. nov., a predatory bacterium isolated from solar saltern.</title>
        <authorList>
            <person name="Wang S."/>
        </authorList>
    </citation>
    <scope>NUCLEOTIDE SEQUENCE [LARGE SCALE GENOMIC DNA]</scope>
    <source>
        <strain evidence="1 2">YN101</strain>
    </source>
</reference>
<dbReference type="RefSeq" id="WP_141198877.1">
    <property type="nucleotide sequence ID" value="NZ_CP041186.1"/>
</dbReference>
<sequence>MRNSRNHSLLTDIVIGTAGGLVGTLAMQAYWKAVTTISGSDPRTETRKTNGQTTSIALLGTHHKEGESSTAALARLGYEAVEHHEPPQSQQEKLSQLVHWTYGAAQGAIYDAVAERLPGPRWAKGLTYGGAMWLLGDELAVPALGLAEGPRKYPVRQHVHRLGSHLAYGLAAAFTTSALHRMLED</sequence>
<accession>A0A5B8Y914</accession>
<gene>
    <name evidence="1" type="ORF">FIV42_17150</name>
</gene>
<protein>
    <submittedName>
        <fullName evidence="1">DUF1440 domain-containing protein</fullName>
    </submittedName>
</protein>
<name>A0A4Y6PXC5_PERCE</name>